<keyword evidence="2" id="KW-1185">Reference proteome</keyword>
<evidence type="ECO:0000313" key="3">
    <source>
        <dbReference type="WBParaSite" id="nRc.2.0.1.t35116-RA"/>
    </source>
</evidence>
<name>A0A915K8U3_ROMCU</name>
<feature type="compositionally biased region" description="Polar residues" evidence="1">
    <location>
        <begin position="74"/>
        <end position="91"/>
    </location>
</feature>
<dbReference type="AlphaFoldDB" id="A0A915K8U3"/>
<dbReference type="WBParaSite" id="nRc.2.0.1.t35116-RA">
    <property type="protein sequence ID" value="nRc.2.0.1.t35116-RA"/>
    <property type="gene ID" value="nRc.2.0.1.g35116"/>
</dbReference>
<reference evidence="3" key="1">
    <citation type="submission" date="2022-11" db="UniProtKB">
        <authorList>
            <consortium name="WormBaseParasite"/>
        </authorList>
    </citation>
    <scope>IDENTIFICATION</scope>
</reference>
<accession>A0A915K8U3</accession>
<feature type="region of interest" description="Disordered" evidence="1">
    <location>
        <begin position="71"/>
        <end position="99"/>
    </location>
</feature>
<protein>
    <submittedName>
        <fullName evidence="3">Uncharacterized protein</fullName>
    </submittedName>
</protein>
<proteinExistence type="predicted"/>
<organism evidence="2 3">
    <name type="scientific">Romanomermis culicivorax</name>
    <name type="common">Nematode worm</name>
    <dbReference type="NCBI Taxonomy" id="13658"/>
    <lineage>
        <taxon>Eukaryota</taxon>
        <taxon>Metazoa</taxon>
        <taxon>Ecdysozoa</taxon>
        <taxon>Nematoda</taxon>
        <taxon>Enoplea</taxon>
        <taxon>Dorylaimia</taxon>
        <taxon>Mermithida</taxon>
        <taxon>Mermithoidea</taxon>
        <taxon>Mermithidae</taxon>
        <taxon>Romanomermis</taxon>
    </lineage>
</organism>
<dbReference type="Proteomes" id="UP000887565">
    <property type="component" value="Unplaced"/>
</dbReference>
<evidence type="ECO:0000313" key="2">
    <source>
        <dbReference type="Proteomes" id="UP000887565"/>
    </source>
</evidence>
<evidence type="ECO:0000256" key="1">
    <source>
        <dbReference type="SAM" id="MobiDB-lite"/>
    </source>
</evidence>
<sequence length="189" mass="20544">MGFETLMPGFRYPMREDAHPINYPTTYTPRNPLEIRLEFVSKSFRERTLASDMPGYTSTYTPAGKLVSKVPLNRPSTSQTAQAGGTGQVKTQPQAPAPVVKAQQPALDTAAMQAAAVVVLVPPPTQQVVAQLTPVAQIQQPAEPEPELVTIMQTVPLAPAVLPPKIKQLLLKIRNSDSESSSEEDEEEE</sequence>